<proteinExistence type="predicted"/>
<evidence type="ECO:0000313" key="1">
    <source>
        <dbReference type="EMBL" id="MPN16051.1"/>
    </source>
</evidence>
<dbReference type="EMBL" id="VSSQ01062948">
    <property type="protein sequence ID" value="MPN16051.1"/>
    <property type="molecule type" value="Genomic_DNA"/>
</dbReference>
<protein>
    <submittedName>
        <fullName evidence="1">Uncharacterized protein</fullName>
    </submittedName>
</protein>
<organism evidence="1">
    <name type="scientific">bioreactor metagenome</name>
    <dbReference type="NCBI Taxonomy" id="1076179"/>
    <lineage>
        <taxon>unclassified sequences</taxon>
        <taxon>metagenomes</taxon>
        <taxon>ecological metagenomes</taxon>
    </lineage>
</organism>
<comment type="caution">
    <text evidence="1">The sequence shown here is derived from an EMBL/GenBank/DDBJ whole genome shotgun (WGS) entry which is preliminary data.</text>
</comment>
<reference evidence="1" key="1">
    <citation type="submission" date="2019-08" db="EMBL/GenBank/DDBJ databases">
        <authorList>
            <person name="Kucharzyk K."/>
            <person name="Murdoch R.W."/>
            <person name="Higgins S."/>
            <person name="Loffler F."/>
        </authorList>
    </citation>
    <scope>NUCLEOTIDE SEQUENCE</scope>
</reference>
<dbReference type="AlphaFoldDB" id="A0A645FNQ2"/>
<sequence>MLIAIGVQLASSQRGVGLHVIGELDHLHPQAVTLGHLLDLLHDHGVRACRHANLDGGFVLRQRRPGKSNCRSHGDRGLDKFALGKHGMVFGLCPEWMKPLIVFHLW</sequence>
<gene>
    <name evidence="1" type="ORF">SDC9_163389</name>
</gene>
<name>A0A645FNQ2_9ZZZZ</name>
<accession>A0A645FNQ2</accession>